<dbReference type="EMBL" id="JAVLAM010000001">
    <property type="protein sequence ID" value="MDT7015130.1"/>
    <property type="molecule type" value="Genomic_DNA"/>
</dbReference>
<dbReference type="RefSeq" id="WP_313845532.1">
    <property type="nucleotide sequence ID" value="NZ_JAVLAM010000001.1"/>
</dbReference>
<evidence type="ECO:0000313" key="3">
    <source>
        <dbReference type="EMBL" id="MDT7015563.1"/>
    </source>
</evidence>
<dbReference type="EMBL" id="JAVLAM010000012">
    <property type="protein sequence ID" value="MDT7015563.1"/>
    <property type="molecule type" value="Genomic_DNA"/>
</dbReference>
<reference evidence="3" key="1">
    <citation type="submission" date="2023-08" db="EMBL/GenBank/DDBJ databases">
        <authorList>
            <person name="Page C.A."/>
            <person name="Perez-Diaz I.M."/>
        </authorList>
    </citation>
    <scope>NUCLEOTIDE SEQUENCE</scope>
    <source>
        <strain evidence="3">3.8.38</strain>
    </source>
</reference>
<organism evidence="3 4">
    <name type="scientific">Levilactobacillus namurensis</name>
    <dbReference type="NCBI Taxonomy" id="380393"/>
    <lineage>
        <taxon>Bacteria</taxon>
        <taxon>Bacillati</taxon>
        <taxon>Bacillota</taxon>
        <taxon>Bacilli</taxon>
        <taxon>Lactobacillales</taxon>
        <taxon>Lactobacillaceae</taxon>
        <taxon>Levilactobacillus</taxon>
    </lineage>
</organism>
<comment type="caution">
    <text evidence="3">The sequence shown here is derived from an EMBL/GenBank/DDBJ whole genome shotgun (WGS) entry which is preliminary data.</text>
</comment>
<dbReference type="AlphaFoldDB" id="A0AAW8W9W6"/>
<name>A0AAW8W9W6_9LACO</name>
<dbReference type="Proteomes" id="UP001254075">
    <property type="component" value="Unassembled WGS sequence"/>
</dbReference>
<sequence>MGSIIAGREAHGSIINSVVQFLNDDQWTLLDQTTLSVSVTKQLCFCRLTDESILQMAGFVVTTGNGDPGTVGFPVVKLPADALKKSWTVSAVFSSCVSIYQSTHAMYDSSAKLYVSSDGVLYCQITTSGGLTNESRVGFNVAFK</sequence>
<dbReference type="EMBL" id="JAVLAM010000005">
    <property type="protein sequence ID" value="MDT7015309.1"/>
    <property type="molecule type" value="Genomic_DNA"/>
</dbReference>
<evidence type="ECO:0000313" key="1">
    <source>
        <dbReference type="EMBL" id="MDT7015130.1"/>
    </source>
</evidence>
<evidence type="ECO:0000313" key="2">
    <source>
        <dbReference type="EMBL" id="MDT7015309.1"/>
    </source>
</evidence>
<evidence type="ECO:0000313" key="4">
    <source>
        <dbReference type="Proteomes" id="UP001254075"/>
    </source>
</evidence>
<accession>A0AAW8W9W6</accession>
<proteinExistence type="predicted"/>
<protein>
    <submittedName>
        <fullName evidence="3">Uncharacterized protein</fullName>
    </submittedName>
</protein>
<gene>
    <name evidence="1" type="ORF">RI532_12125</name>
    <name evidence="2" type="ORF">RI532_13085</name>
    <name evidence="3" type="ORF">RI532_14490</name>
</gene>